<dbReference type="Proteomes" id="UP001140562">
    <property type="component" value="Unassembled WGS sequence"/>
</dbReference>
<evidence type="ECO:0000313" key="1">
    <source>
        <dbReference type="EMBL" id="KAJ4336700.1"/>
    </source>
</evidence>
<reference evidence="1" key="1">
    <citation type="submission" date="2022-10" db="EMBL/GenBank/DDBJ databases">
        <title>Tapping the CABI collections for fungal endophytes: first genome assemblies for Collariella, Neodidymelliopsis, Ascochyta clinopodiicola, Didymella pomorum, Didymosphaeria variabile, Neocosmospora piperis and Neocucurbitaria cava.</title>
        <authorList>
            <person name="Hill R."/>
        </authorList>
    </citation>
    <scope>NUCLEOTIDE SEQUENCE</scope>
    <source>
        <strain evidence="1">IMI 360193</strain>
    </source>
</reference>
<sequence length="150" mass="17365">MHPWQPDFDRRRKAIRDFTAASDAATNHLKAMRDDSTDPDKAARCSQSIERVEKLKPYFKNQRAKTRCDPNRTLTDDQKARLNRFVKWLEEKLVVLETLGRDDDGDWEREGGDVESDYEMDVDLDSDAMTVEEEGNDLVVLDKKTGKSDK</sequence>
<name>A0A9W8WZ26_9PLEO</name>
<dbReference type="EMBL" id="JAPEUV010000046">
    <property type="protein sequence ID" value="KAJ4336700.1"/>
    <property type="molecule type" value="Genomic_DNA"/>
</dbReference>
<gene>
    <name evidence="1" type="ORF">N0V87_005263</name>
</gene>
<evidence type="ECO:0000313" key="2">
    <source>
        <dbReference type="Proteomes" id="UP001140562"/>
    </source>
</evidence>
<comment type="caution">
    <text evidence="1">The sequence shown here is derived from an EMBL/GenBank/DDBJ whole genome shotgun (WGS) entry which is preliminary data.</text>
</comment>
<protein>
    <submittedName>
        <fullName evidence="1">Uncharacterized protein</fullName>
    </submittedName>
</protein>
<organism evidence="1 2">
    <name type="scientific">Didymella glomerata</name>
    <dbReference type="NCBI Taxonomy" id="749621"/>
    <lineage>
        <taxon>Eukaryota</taxon>
        <taxon>Fungi</taxon>
        <taxon>Dikarya</taxon>
        <taxon>Ascomycota</taxon>
        <taxon>Pezizomycotina</taxon>
        <taxon>Dothideomycetes</taxon>
        <taxon>Pleosporomycetidae</taxon>
        <taxon>Pleosporales</taxon>
        <taxon>Pleosporineae</taxon>
        <taxon>Didymellaceae</taxon>
        <taxon>Didymella</taxon>
    </lineage>
</organism>
<proteinExistence type="predicted"/>
<dbReference type="AlphaFoldDB" id="A0A9W8WZ26"/>
<accession>A0A9W8WZ26</accession>
<keyword evidence="2" id="KW-1185">Reference proteome</keyword>